<feature type="region of interest" description="Disordered" evidence="16">
    <location>
        <begin position="150"/>
        <end position="170"/>
    </location>
</feature>
<dbReference type="GO" id="GO:0004672">
    <property type="term" value="F:protein kinase activity"/>
    <property type="evidence" value="ECO:0007669"/>
    <property type="project" value="InterPro"/>
</dbReference>
<dbReference type="SUPFAM" id="SSF56112">
    <property type="entry name" value="Protein kinase-like (PK-like)"/>
    <property type="match status" value="1"/>
</dbReference>
<dbReference type="InterPro" id="IPR029787">
    <property type="entry name" value="Nucleotide_cyclase"/>
</dbReference>
<evidence type="ECO:0000256" key="4">
    <source>
        <dbReference type="ARBA" id="ARBA00022692"/>
    </source>
</evidence>
<evidence type="ECO:0000256" key="15">
    <source>
        <dbReference type="RuleBase" id="RU003431"/>
    </source>
</evidence>
<gene>
    <name evidence="20" type="ORF">BV898_13455</name>
</gene>
<dbReference type="GO" id="GO:0005525">
    <property type="term" value="F:GTP binding"/>
    <property type="evidence" value="ECO:0007669"/>
    <property type="project" value="UniProtKB-KW"/>
</dbReference>
<dbReference type="SUPFAM" id="SSF55073">
    <property type="entry name" value="Nucleotide cyclase"/>
    <property type="match status" value="1"/>
</dbReference>
<dbReference type="PANTHER" id="PTHR11920:SF501">
    <property type="entry name" value="GUANYLATE CYCLASE 32E"/>
    <property type="match status" value="1"/>
</dbReference>
<dbReference type="Pfam" id="PF01094">
    <property type="entry name" value="ANF_receptor"/>
    <property type="match status" value="1"/>
</dbReference>
<dbReference type="InterPro" id="IPR001245">
    <property type="entry name" value="Ser-Thr/Tyr_kinase_cat_dom"/>
</dbReference>
<dbReference type="CDD" id="cd07302">
    <property type="entry name" value="CHD"/>
    <property type="match status" value="1"/>
</dbReference>
<dbReference type="InterPro" id="IPR001170">
    <property type="entry name" value="ANPR/GUC"/>
</dbReference>
<proteinExistence type="inferred from homology"/>
<sequence>MWTVRLDGGRSVRMVDGPSGWWTIRPDGGRSVRIVDGPSGRWTVTPGVCLFIATSENHTTLLPFTIRFGLAVSSGDRCASVHSSPVYDWHPLSAVDNFLAYNSVTPMIEIKHMYSEIASSHHRILASSHPRILASSHRRIIASSHHRILASSHPTHPCRSANGAGRKRSTKLDKHSNISLTVCWILESDSYYSSYERLAGAVDLALANANAYILPDNVKLHLAFGDAGPSCSNTQYSVTANVLSMIQSGTSCDVFLGVGCPSTAVALYGIADNLNTPILGCPAAGTASLALNPAFDRFPLLIRASYGFTDIVYFMNSFLKQNGYDHLAILRDDSYNFFNTLSKFALVKFKKINPVLSSNTFEYAFMSAQSTLESIKALISTADDVTRVFWVLAHGDSVRQIMIAASQLGVTQGEYLFIGLELFELKYWGAIRFDRGDTYDAIAREAFQSLLVMAMRMPISNSDVDSFEEKVKQAAKSHYNYAFRPLERLDPTITAHYDSIMMYAQEIAEMVANATEELTTAGNIMVSRMLGSVYKGLAGPMKIGMDGERDVDLELRTFNMKEGEFQSFYEYIQLNFTAEVFRYVKNFTFAPSLTGRLPANEPRCGYRGERCLDQGMPTGVLAVAIVVPLLAVLGMGTGGIIIFLKLRKLRQDYNPNWWKITSEELIIKQNRTGSGASKRTLASQSTAGTSGALTGYSSFMCDILATYKGSLVALTEVTEFKKHPTPDLVNRLTLIKACVTPNLQKFFGIGLSSSGMCEYIVNEPCSKGSLTDILDNEVIKLDWSFKNSLIKDIVFGMTYLHTSPIVSHGNLNSHTCLIDGRFTLKISDYGLPFFRKPEDLLPPRPTETVQRSYELLLWRAPELLRQVMPVEGTQKGDVYSFAIILQQLILRSGPFELPNDPLELSNRELLQEVIAANIPPVRPRVPRASCSNELYDLMERCWEEVPVERPTFPKIKERLKKVIGDVGDNIVDLLFKRMEQYAMDLELKVAEKTQQFMDEKTRSEQLLSQLLPKLVAAALTRGEHVDPEAYESVTIFFSDIVGFTTISAAGSPMDVISLLNGLYTFFDGVLEKFDVYKVETIGDAYMVSSGLPVRNGNRHAAEIAHMSLDLLKGIRLFVVPNRANVVIEIRAGINSGPCVAGIVGLKMPRYCLFGDTVNVASRMESTGEPMKIQITVATKDLLTNIGGFITAERGPVTVKGKGTLITHWLLSSESS</sequence>
<dbReference type="PRINTS" id="PR00255">
    <property type="entry name" value="NATPEPTIDER"/>
</dbReference>
<dbReference type="Pfam" id="PF00211">
    <property type="entry name" value="Guanylate_cyc"/>
    <property type="match status" value="1"/>
</dbReference>
<feature type="transmembrane region" description="Helical" evidence="17">
    <location>
        <begin position="620"/>
        <end position="644"/>
    </location>
</feature>
<dbReference type="InterPro" id="IPR001054">
    <property type="entry name" value="A/G_cyclase"/>
</dbReference>
<dbReference type="PROSITE" id="PS50011">
    <property type="entry name" value="PROTEIN_KINASE_DOM"/>
    <property type="match status" value="1"/>
</dbReference>
<comment type="catalytic activity">
    <reaction evidence="1 15">
        <text>GTP = 3',5'-cyclic GMP + diphosphate</text>
        <dbReference type="Rhea" id="RHEA:13665"/>
        <dbReference type="ChEBI" id="CHEBI:33019"/>
        <dbReference type="ChEBI" id="CHEBI:37565"/>
        <dbReference type="ChEBI" id="CHEBI:57746"/>
        <dbReference type="EC" id="4.6.1.2"/>
    </reaction>
</comment>
<evidence type="ECO:0000256" key="5">
    <source>
        <dbReference type="ARBA" id="ARBA00022729"/>
    </source>
</evidence>
<evidence type="ECO:0000256" key="14">
    <source>
        <dbReference type="RuleBase" id="RU000405"/>
    </source>
</evidence>
<name>A0A1W0WAR5_HYPEX</name>
<dbReference type="Gene3D" id="3.40.50.2300">
    <property type="match status" value="2"/>
</dbReference>
<dbReference type="PANTHER" id="PTHR11920">
    <property type="entry name" value="GUANYLYL CYCLASE"/>
    <property type="match status" value="1"/>
</dbReference>
<dbReference type="InterPro" id="IPR028082">
    <property type="entry name" value="Peripla_BP_I"/>
</dbReference>
<dbReference type="Pfam" id="PF07714">
    <property type="entry name" value="PK_Tyr_Ser-Thr"/>
    <property type="match status" value="1"/>
</dbReference>
<keyword evidence="9 17" id="KW-0472">Membrane</keyword>
<dbReference type="EC" id="4.6.1.2" evidence="3 15"/>
<keyword evidence="11" id="KW-0325">Glycoprotein</keyword>
<dbReference type="GO" id="GO:0005524">
    <property type="term" value="F:ATP binding"/>
    <property type="evidence" value="ECO:0007669"/>
    <property type="project" value="InterPro"/>
</dbReference>
<comment type="caution">
    <text evidence="20">The sequence shown here is derived from an EMBL/GenBank/DDBJ whole genome shotgun (WGS) entry which is preliminary data.</text>
</comment>
<keyword evidence="5" id="KW-0732">Signal</keyword>
<organism evidence="20 21">
    <name type="scientific">Hypsibius exemplaris</name>
    <name type="common">Freshwater tardigrade</name>
    <dbReference type="NCBI Taxonomy" id="2072580"/>
    <lineage>
        <taxon>Eukaryota</taxon>
        <taxon>Metazoa</taxon>
        <taxon>Ecdysozoa</taxon>
        <taxon>Tardigrada</taxon>
        <taxon>Eutardigrada</taxon>
        <taxon>Parachela</taxon>
        <taxon>Hypsibioidea</taxon>
        <taxon>Hypsibiidae</taxon>
        <taxon>Hypsibius</taxon>
    </lineage>
</organism>
<evidence type="ECO:0000313" key="21">
    <source>
        <dbReference type="Proteomes" id="UP000192578"/>
    </source>
</evidence>
<dbReference type="InterPro" id="IPR018297">
    <property type="entry name" value="A/G_cyclase_CS"/>
</dbReference>
<dbReference type="FunFam" id="3.30.70.1230:FF:000004">
    <property type="entry name" value="Guanylate cyclase"/>
    <property type="match status" value="1"/>
</dbReference>
<dbReference type="InterPro" id="IPR050401">
    <property type="entry name" value="Cyclic_nucleotide_synthase"/>
</dbReference>
<dbReference type="GO" id="GO:0001653">
    <property type="term" value="F:peptide receptor activity"/>
    <property type="evidence" value="ECO:0007669"/>
    <property type="project" value="TreeGrafter"/>
</dbReference>
<dbReference type="Gene3D" id="6.10.250.780">
    <property type="match status" value="1"/>
</dbReference>
<dbReference type="SUPFAM" id="SSF53822">
    <property type="entry name" value="Periplasmic binding protein-like I"/>
    <property type="match status" value="1"/>
</dbReference>
<dbReference type="EMBL" id="MTYJ01000149">
    <property type="protein sequence ID" value="OQV12262.1"/>
    <property type="molecule type" value="Genomic_DNA"/>
</dbReference>
<dbReference type="AlphaFoldDB" id="A0A1W0WAR5"/>
<dbReference type="CDD" id="cd06352">
    <property type="entry name" value="PBP1_NPR_GC-like"/>
    <property type="match status" value="1"/>
</dbReference>
<dbReference type="InterPro" id="IPR000719">
    <property type="entry name" value="Prot_kinase_dom"/>
</dbReference>
<comment type="subcellular location">
    <subcellularLocation>
        <location evidence="2">Membrane</location>
        <topology evidence="2">Single-pass type I membrane protein</topology>
    </subcellularLocation>
</comment>
<dbReference type="GO" id="GO:0004016">
    <property type="term" value="F:adenylate cyclase activity"/>
    <property type="evidence" value="ECO:0007669"/>
    <property type="project" value="TreeGrafter"/>
</dbReference>
<evidence type="ECO:0000256" key="16">
    <source>
        <dbReference type="SAM" id="MobiDB-lite"/>
    </source>
</evidence>
<feature type="domain" description="Guanylate cyclase" evidence="19">
    <location>
        <begin position="1034"/>
        <end position="1164"/>
    </location>
</feature>
<dbReference type="PROSITE" id="PS00452">
    <property type="entry name" value="GUANYLATE_CYCLASE_1"/>
    <property type="match status" value="1"/>
</dbReference>
<dbReference type="Gene3D" id="3.30.70.1230">
    <property type="entry name" value="Nucleotide cyclase"/>
    <property type="match status" value="1"/>
</dbReference>
<keyword evidence="21" id="KW-1185">Reference proteome</keyword>
<feature type="domain" description="Protein kinase" evidence="18">
    <location>
        <begin position="627"/>
        <end position="963"/>
    </location>
</feature>
<comment type="similarity">
    <text evidence="14">Belongs to the adenylyl cyclase class-4/guanylyl cyclase family.</text>
</comment>
<dbReference type="GO" id="GO:0035556">
    <property type="term" value="P:intracellular signal transduction"/>
    <property type="evidence" value="ECO:0007669"/>
    <property type="project" value="InterPro"/>
</dbReference>
<evidence type="ECO:0000259" key="18">
    <source>
        <dbReference type="PROSITE" id="PS50011"/>
    </source>
</evidence>
<keyword evidence="4 17" id="KW-0812">Transmembrane</keyword>
<evidence type="ECO:0000256" key="13">
    <source>
        <dbReference type="ARBA" id="ARBA00023293"/>
    </source>
</evidence>
<keyword evidence="13 15" id="KW-0141">cGMP biosynthesis</keyword>
<evidence type="ECO:0000256" key="8">
    <source>
        <dbReference type="ARBA" id="ARBA00023134"/>
    </source>
</evidence>
<evidence type="ECO:0000256" key="11">
    <source>
        <dbReference type="ARBA" id="ARBA00023180"/>
    </source>
</evidence>
<evidence type="ECO:0000256" key="6">
    <source>
        <dbReference type="ARBA" id="ARBA00022741"/>
    </source>
</evidence>
<evidence type="ECO:0000256" key="12">
    <source>
        <dbReference type="ARBA" id="ARBA00023239"/>
    </source>
</evidence>
<evidence type="ECO:0000256" key="17">
    <source>
        <dbReference type="SAM" id="Phobius"/>
    </source>
</evidence>
<protein>
    <recommendedName>
        <fullName evidence="3 15">Guanylate cyclase</fullName>
        <ecNumber evidence="3 15">4.6.1.2</ecNumber>
    </recommendedName>
</protein>
<dbReference type="InterPro" id="IPR001828">
    <property type="entry name" value="ANF_lig-bd_rcpt"/>
</dbReference>
<dbReference type="Gene3D" id="1.10.510.10">
    <property type="entry name" value="Transferase(Phosphotransferase) domain 1"/>
    <property type="match status" value="1"/>
</dbReference>
<dbReference type="GO" id="GO:0007168">
    <property type="term" value="P:receptor guanylyl cyclase signaling pathway"/>
    <property type="evidence" value="ECO:0007669"/>
    <property type="project" value="TreeGrafter"/>
</dbReference>
<dbReference type="InterPro" id="IPR011009">
    <property type="entry name" value="Kinase-like_dom_sf"/>
</dbReference>
<evidence type="ECO:0000256" key="9">
    <source>
        <dbReference type="ARBA" id="ARBA00023136"/>
    </source>
</evidence>
<keyword evidence="10 20" id="KW-0675">Receptor</keyword>
<evidence type="ECO:0000256" key="2">
    <source>
        <dbReference type="ARBA" id="ARBA00004479"/>
    </source>
</evidence>
<dbReference type="GO" id="GO:0005886">
    <property type="term" value="C:plasma membrane"/>
    <property type="evidence" value="ECO:0007669"/>
    <property type="project" value="TreeGrafter"/>
</dbReference>
<dbReference type="PROSITE" id="PS50125">
    <property type="entry name" value="GUANYLATE_CYCLASE_2"/>
    <property type="match status" value="1"/>
</dbReference>
<keyword evidence="6" id="KW-0547">Nucleotide-binding</keyword>
<dbReference type="Proteomes" id="UP000192578">
    <property type="component" value="Unassembled WGS sequence"/>
</dbReference>
<dbReference type="OrthoDB" id="1890790at2759"/>
<accession>A0A1W0WAR5</accession>
<evidence type="ECO:0000259" key="19">
    <source>
        <dbReference type="PROSITE" id="PS50125"/>
    </source>
</evidence>
<reference evidence="21" key="1">
    <citation type="submission" date="2017-01" db="EMBL/GenBank/DDBJ databases">
        <title>Comparative genomics of anhydrobiosis in the tardigrade Hypsibius dujardini.</title>
        <authorList>
            <person name="Yoshida Y."/>
            <person name="Koutsovoulos G."/>
            <person name="Laetsch D."/>
            <person name="Stevens L."/>
            <person name="Kumar S."/>
            <person name="Horikawa D."/>
            <person name="Ishino K."/>
            <person name="Komine S."/>
            <person name="Tomita M."/>
            <person name="Blaxter M."/>
            <person name="Arakawa K."/>
        </authorList>
    </citation>
    <scope>NUCLEOTIDE SEQUENCE [LARGE SCALE GENOMIC DNA]</scope>
    <source>
        <strain evidence="21">Z151</strain>
    </source>
</reference>
<evidence type="ECO:0000256" key="3">
    <source>
        <dbReference type="ARBA" id="ARBA00012202"/>
    </source>
</evidence>
<dbReference type="SMART" id="SM00044">
    <property type="entry name" value="CYCc"/>
    <property type="match status" value="1"/>
</dbReference>
<evidence type="ECO:0000313" key="20">
    <source>
        <dbReference type="EMBL" id="OQV12262.1"/>
    </source>
</evidence>
<evidence type="ECO:0000256" key="7">
    <source>
        <dbReference type="ARBA" id="ARBA00022989"/>
    </source>
</evidence>
<keyword evidence="8" id="KW-0342">GTP-binding</keyword>
<evidence type="ECO:0000256" key="1">
    <source>
        <dbReference type="ARBA" id="ARBA00001436"/>
    </source>
</evidence>
<dbReference type="GO" id="GO:0004383">
    <property type="term" value="F:guanylate cyclase activity"/>
    <property type="evidence" value="ECO:0007669"/>
    <property type="project" value="UniProtKB-EC"/>
</dbReference>
<keyword evidence="7 17" id="KW-1133">Transmembrane helix</keyword>
<keyword evidence="12 14" id="KW-0456">Lyase</keyword>
<evidence type="ECO:0000256" key="10">
    <source>
        <dbReference type="ARBA" id="ARBA00023170"/>
    </source>
</evidence>